<dbReference type="Proteomes" id="UP000233469">
    <property type="component" value="Unassembled WGS sequence"/>
</dbReference>
<keyword evidence="1" id="KW-0812">Transmembrane</keyword>
<keyword evidence="1" id="KW-1133">Transmembrane helix</keyword>
<reference evidence="2 3" key="1">
    <citation type="submission" date="2016-04" db="EMBL/GenBank/DDBJ databases">
        <title>Genome analyses suggest a sexual origin of heterokaryosis in a supposedly ancient asexual fungus.</title>
        <authorList>
            <person name="Ropars J."/>
            <person name="Sedzielewska K."/>
            <person name="Noel J."/>
            <person name="Charron P."/>
            <person name="Farinelli L."/>
            <person name="Marton T."/>
            <person name="Kruger M."/>
            <person name="Pelin A."/>
            <person name="Brachmann A."/>
            <person name="Corradi N."/>
        </authorList>
    </citation>
    <scope>NUCLEOTIDE SEQUENCE [LARGE SCALE GENOMIC DNA]</scope>
    <source>
        <strain evidence="2 3">C2</strain>
    </source>
</reference>
<dbReference type="AlphaFoldDB" id="A0A2N1P385"/>
<proteinExistence type="predicted"/>
<organism evidence="2 3">
    <name type="scientific">Rhizophagus irregularis</name>
    <dbReference type="NCBI Taxonomy" id="588596"/>
    <lineage>
        <taxon>Eukaryota</taxon>
        <taxon>Fungi</taxon>
        <taxon>Fungi incertae sedis</taxon>
        <taxon>Mucoromycota</taxon>
        <taxon>Glomeromycotina</taxon>
        <taxon>Glomeromycetes</taxon>
        <taxon>Glomerales</taxon>
        <taxon>Glomeraceae</taxon>
        <taxon>Rhizophagus</taxon>
    </lineage>
</organism>
<comment type="caution">
    <text evidence="2">The sequence shown here is derived from an EMBL/GenBank/DDBJ whole genome shotgun (WGS) entry which is preliminary data.</text>
</comment>
<name>A0A2N1P385_9GLOM</name>
<feature type="transmembrane region" description="Helical" evidence="1">
    <location>
        <begin position="6"/>
        <end position="26"/>
    </location>
</feature>
<dbReference type="VEuPathDB" id="FungiDB:RhiirFUN_003485"/>
<sequence length="50" mass="5484">SGLIAAVFGSIIGTALISFIGGYWVIKRKQLSKNELFTKNDPVNVQVIYN</sequence>
<evidence type="ECO:0000256" key="1">
    <source>
        <dbReference type="SAM" id="Phobius"/>
    </source>
</evidence>
<dbReference type="VEuPathDB" id="FungiDB:RhiirA1_412432"/>
<reference evidence="2 3" key="2">
    <citation type="submission" date="2017-10" db="EMBL/GenBank/DDBJ databases">
        <title>Extensive intraspecific genome diversity in a model arbuscular mycorrhizal fungus.</title>
        <authorList>
            <person name="Chen E.C.H."/>
            <person name="Morin E."/>
            <person name="Baudet D."/>
            <person name="Noel J."/>
            <person name="Ndikumana S."/>
            <person name="Charron P."/>
            <person name="St-Onge C."/>
            <person name="Giorgi J."/>
            <person name="Grigoriev I.V."/>
            <person name="Roux C."/>
            <person name="Martin F.M."/>
            <person name="Corradi N."/>
        </authorList>
    </citation>
    <scope>NUCLEOTIDE SEQUENCE [LARGE SCALE GENOMIC DNA]</scope>
    <source>
        <strain evidence="2 3">C2</strain>
    </source>
</reference>
<dbReference type="VEuPathDB" id="FungiDB:FUN_021640"/>
<evidence type="ECO:0000313" key="2">
    <source>
        <dbReference type="EMBL" id="PKK80566.1"/>
    </source>
</evidence>
<gene>
    <name evidence="2" type="ORF">RhiirC2_724118</name>
</gene>
<feature type="non-terminal residue" evidence="2">
    <location>
        <position position="1"/>
    </location>
</feature>
<protein>
    <submittedName>
        <fullName evidence="2">Uncharacterized protein</fullName>
    </submittedName>
</protein>
<evidence type="ECO:0000313" key="3">
    <source>
        <dbReference type="Proteomes" id="UP000233469"/>
    </source>
</evidence>
<keyword evidence="1" id="KW-0472">Membrane</keyword>
<accession>A0A2N1P385</accession>
<dbReference type="EMBL" id="LLXL01000010">
    <property type="protein sequence ID" value="PKK80566.1"/>
    <property type="molecule type" value="Genomic_DNA"/>
</dbReference>